<dbReference type="UniPathway" id="UPA00345"/>
<dbReference type="InterPro" id="IPR014722">
    <property type="entry name" value="Rib_uL2_dom2"/>
</dbReference>
<reference evidence="12" key="1">
    <citation type="journal article" date="2020" name="mSystems">
        <title>Genome- and Community-Level Interaction Insights into Carbon Utilization and Element Cycling Functions of Hydrothermarchaeota in Hydrothermal Sediment.</title>
        <authorList>
            <person name="Zhou Z."/>
            <person name="Liu Y."/>
            <person name="Xu W."/>
            <person name="Pan J."/>
            <person name="Luo Z.H."/>
            <person name="Li M."/>
        </authorList>
    </citation>
    <scope>NUCLEOTIDE SEQUENCE [LARGE SCALE GENOMIC DNA]</scope>
    <source>
        <strain evidence="12">SpSt-70</strain>
    </source>
</reference>
<proteinExistence type="inferred from homology"/>
<dbReference type="FunFam" id="2.40.50.140:FF:000004">
    <property type="entry name" value="Elongation factor P"/>
    <property type="match status" value="1"/>
</dbReference>
<dbReference type="FunFam" id="2.30.30.30:FF:000003">
    <property type="entry name" value="Elongation factor P"/>
    <property type="match status" value="1"/>
</dbReference>
<dbReference type="EMBL" id="DTDV01000012">
    <property type="protein sequence ID" value="HGK23627.1"/>
    <property type="molecule type" value="Genomic_DNA"/>
</dbReference>
<evidence type="ECO:0000259" key="10">
    <source>
        <dbReference type="SMART" id="SM00841"/>
    </source>
</evidence>
<dbReference type="InterPro" id="IPR012340">
    <property type="entry name" value="NA-bd_OB-fold"/>
</dbReference>
<evidence type="ECO:0000313" key="12">
    <source>
        <dbReference type="EMBL" id="HGK23627.1"/>
    </source>
</evidence>
<dbReference type="Gene3D" id="2.30.30.30">
    <property type="match status" value="1"/>
</dbReference>
<dbReference type="GO" id="GO:0003746">
    <property type="term" value="F:translation elongation factor activity"/>
    <property type="evidence" value="ECO:0007669"/>
    <property type="project" value="UniProtKB-UniRule"/>
</dbReference>
<evidence type="ECO:0000256" key="6">
    <source>
        <dbReference type="ARBA" id="ARBA00022917"/>
    </source>
</evidence>
<keyword evidence="5 7" id="KW-0251">Elongation factor</keyword>
<keyword evidence="4 7" id="KW-0963">Cytoplasm</keyword>
<dbReference type="RefSeq" id="WP_012547926.1">
    <property type="nucleotide sequence ID" value="NZ_VTFL01000005.1"/>
</dbReference>
<dbReference type="PIRSF" id="PIRSF005901">
    <property type="entry name" value="EF-P"/>
    <property type="match status" value="1"/>
</dbReference>
<dbReference type="InterPro" id="IPR008991">
    <property type="entry name" value="Translation_prot_SH3-like_sf"/>
</dbReference>
<dbReference type="GO" id="GO:0043043">
    <property type="term" value="P:peptide biosynthetic process"/>
    <property type="evidence" value="ECO:0007669"/>
    <property type="project" value="InterPro"/>
</dbReference>
<dbReference type="SMR" id="A0A7C3KNG6"/>
<dbReference type="InterPro" id="IPR001059">
    <property type="entry name" value="Transl_elong_P/YeiP_cen"/>
</dbReference>
<evidence type="ECO:0000256" key="4">
    <source>
        <dbReference type="ARBA" id="ARBA00022490"/>
    </source>
</evidence>
<evidence type="ECO:0000259" key="11">
    <source>
        <dbReference type="SMART" id="SM01185"/>
    </source>
</evidence>
<organism evidence="12">
    <name type="scientific">Dictyoglomus thermophilum</name>
    <dbReference type="NCBI Taxonomy" id="14"/>
    <lineage>
        <taxon>Bacteria</taxon>
        <taxon>Pseudomonadati</taxon>
        <taxon>Dictyoglomota</taxon>
        <taxon>Dictyoglomia</taxon>
        <taxon>Dictyoglomales</taxon>
        <taxon>Dictyoglomaceae</taxon>
        <taxon>Dictyoglomus</taxon>
    </lineage>
</organism>
<dbReference type="CDD" id="cd04470">
    <property type="entry name" value="S1_EF-P_repeat_1"/>
    <property type="match status" value="1"/>
</dbReference>
<dbReference type="NCBIfam" id="NF001810">
    <property type="entry name" value="PRK00529.1"/>
    <property type="match status" value="1"/>
</dbReference>
<dbReference type="InterPro" id="IPR020599">
    <property type="entry name" value="Transl_elong_fac_P/YeiP"/>
</dbReference>
<evidence type="ECO:0000256" key="9">
    <source>
        <dbReference type="RuleBase" id="RU004389"/>
    </source>
</evidence>
<dbReference type="Pfam" id="PF01132">
    <property type="entry name" value="EFP"/>
    <property type="match status" value="1"/>
</dbReference>
<dbReference type="PANTHER" id="PTHR30053:SF12">
    <property type="entry name" value="ELONGATION FACTOR P (EF-P) FAMILY PROTEIN"/>
    <property type="match status" value="1"/>
</dbReference>
<dbReference type="GO" id="GO:0005829">
    <property type="term" value="C:cytosol"/>
    <property type="evidence" value="ECO:0007669"/>
    <property type="project" value="UniProtKB-ARBA"/>
</dbReference>
<keyword evidence="6 7" id="KW-0648">Protein biosynthesis</keyword>
<dbReference type="Gene3D" id="2.40.50.140">
    <property type="entry name" value="Nucleic acid-binding proteins"/>
    <property type="match status" value="2"/>
</dbReference>
<comment type="caution">
    <text evidence="12">The sequence shown here is derived from an EMBL/GenBank/DDBJ whole genome shotgun (WGS) entry which is preliminary data.</text>
</comment>
<name>A0A7C3KNG6_DICTH</name>
<gene>
    <name evidence="7 12" type="primary">efp</name>
    <name evidence="12" type="ORF">ENU78_04145</name>
</gene>
<comment type="subcellular location">
    <subcellularLocation>
        <location evidence="1 7">Cytoplasm</location>
    </subcellularLocation>
</comment>
<evidence type="ECO:0000256" key="2">
    <source>
        <dbReference type="ARBA" id="ARBA00004815"/>
    </source>
</evidence>
<dbReference type="InterPro" id="IPR013852">
    <property type="entry name" value="Transl_elong_P/YeiP_CS"/>
</dbReference>
<sequence>MISVNDFYPGLTIELDGEIYIVLEYQHVHMAQGQATVRVKLKNLKTGNVIRKTFKSDEYVPQAFINKREAEYLYKQGDEYYFIDNESFEQYVLTEEQLGEAINYLKEGNTVSVLFYEGNPIGIELPTTVVLEVVETDPGLRGDTVSGGSKPAKLETGLVIQVPLFIQIGDKVVVDTRYAKYVERA</sequence>
<dbReference type="InterPro" id="IPR015365">
    <property type="entry name" value="Elong-fact-P_C"/>
</dbReference>
<dbReference type="OMA" id="WSVVEFQ"/>
<comment type="pathway">
    <text evidence="2 7">Protein biosynthesis; polypeptide chain elongation.</text>
</comment>
<dbReference type="SMART" id="SM00841">
    <property type="entry name" value="Elong-fact-P_C"/>
    <property type="match status" value="1"/>
</dbReference>
<dbReference type="HAMAP" id="MF_00141">
    <property type="entry name" value="EF_P"/>
    <property type="match status" value="1"/>
</dbReference>
<evidence type="ECO:0000256" key="8">
    <source>
        <dbReference type="NCBIfam" id="TIGR00038"/>
    </source>
</evidence>
<dbReference type="SUPFAM" id="SSF50249">
    <property type="entry name" value="Nucleic acid-binding proteins"/>
    <property type="match status" value="2"/>
</dbReference>
<dbReference type="FunFam" id="2.40.50.140:FF:000009">
    <property type="entry name" value="Elongation factor P"/>
    <property type="match status" value="1"/>
</dbReference>
<evidence type="ECO:0000256" key="7">
    <source>
        <dbReference type="HAMAP-Rule" id="MF_00141"/>
    </source>
</evidence>
<dbReference type="PROSITE" id="PS01275">
    <property type="entry name" value="EFP"/>
    <property type="match status" value="1"/>
</dbReference>
<dbReference type="SMART" id="SM01185">
    <property type="entry name" value="EFP"/>
    <property type="match status" value="1"/>
</dbReference>
<dbReference type="PANTHER" id="PTHR30053">
    <property type="entry name" value="ELONGATION FACTOR P"/>
    <property type="match status" value="1"/>
</dbReference>
<dbReference type="NCBIfam" id="TIGR00038">
    <property type="entry name" value="efp"/>
    <property type="match status" value="1"/>
</dbReference>
<evidence type="ECO:0000256" key="5">
    <source>
        <dbReference type="ARBA" id="ARBA00022768"/>
    </source>
</evidence>
<accession>A0A7C3KNG6</accession>
<evidence type="ECO:0000256" key="1">
    <source>
        <dbReference type="ARBA" id="ARBA00004496"/>
    </source>
</evidence>
<dbReference type="CDD" id="cd05794">
    <property type="entry name" value="S1_EF-P_repeat_2"/>
    <property type="match status" value="1"/>
</dbReference>
<dbReference type="InterPro" id="IPR013185">
    <property type="entry name" value="Transl_elong_KOW-like"/>
</dbReference>
<protein>
    <recommendedName>
        <fullName evidence="7 8">Elongation factor P</fullName>
        <shortName evidence="7">EF-P</shortName>
    </recommendedName>
</protein>
<dbReference type="AlphaFoldDB" id="A0A7C3KNG6"/>
<dbReference type="SUPFAM" id="SSF50104">
    <property type="entry name" value="Translation proteins SH3-like domain"/>
    <property type="match status" value="1"/>
</dbReference>
<feature type="domain" description="Elongation factor P C-terminal" evidence="10">
    <location>
        <begin position="129"/>
        <end position="184"/>
    </location>
</feature>
<evidence type="ECO:0000256" key="3">
    <source>
        <dbReference type="ARBA" id="ARBA00009479"/>
    </source>
</evidence>
<comment type="similarity">
    <text evidence="3 7 9">Belongs to the elongation factor P family.</text>
</comment>
<dbReference type="Pfam" id="PF09285">
    <property type="entry name" value="Elong-fact-P_C"/>
    <property type="match status" value="1"/>
</dbReference>
<feature type="domain" description="Translation elongation factor P/YeiP central" evidence="11">
    <location>
        <begin position="67"/>
        <end position="121"/>
    </location>
</feature>
<comment type="function">
    <text evidence="7">Involved in peptide bond synthesis. Stimulates efficient translation and peptide-bond synthesis on native or reconstituted 70S ribosomes in vitro. Probably functions indirectly by altering the affinity of the ribosome for aminoacyl-tRNA, thus increasing their reactivity as acceptors for peptidyl transferase.</text>
</comment>
<dbReference type="InterPro" id="IPR011768">
    <property type="entry name" value="Transl_elongation_fac_P"/>
</dbReference>
<dbReference type="Pfam" id="PF08207">
    <property type="entry name" value="EFP_N"/>
    <property type="match status" value="1"/>
</dbReference>